<keyword evidence="2" id="KW-1185">Reference proteome</keyword>
<accession>A0A1G7Q5G4</accession>
<name>A0A1G7Q5G4_9BACL</name>
<dbReference type="Proteomes" id="UP000198972">
    <property type="component" value="Unassembled WGS sequence"/>
</dbReference>
<dbReference type="AlphaFoldDB" id="A0A1G7Q5G4"/>
<gene>
    <name evidence="1" type="ORF">SAMN04488542_12122</name>
</gene>
<reference evidence="1 2" key="1">
    <citation type="submission" date="2016-10" db="EMBL/GenBank/DDBJ databases">
        <authorList>
            <person name="de Groot N.N."/>
        </authorList>
    </citation>
    <scope>NUCLEOTIDE SEQUENCE [LARGE SCALE GENOMIC DNA]</scope>
    <source>
        <strain evidence="1 2">DSM 28129</strain>
    </source>
</reference>
<dbReference type="STRING" id="670482.SAMN04488542_12122"/>
<evidence type="ECO:0000313" key="2">
    <source>
        <dbReference type="Proteomes" id="UP000198972"/>
    </source>
</evidence>
<proteinExistence type="predicted"/>
<organism evidence="1 2">
    <name type="scientific">Fontibacillus panacisegetis</name>
    <dbReference type="NCBI Taxonomy" id="670482"/>
    <lineage>
        <taxon>Bacteria</taxon>
        <taxon>Bacillati</taxon>
        <taxon>Bacillota</taxon>
        <taxon>Bacilli</taxon>
        <taxon>Bacillales</taxon>
        <taxon>Paenibacillaceae</taxon>
        <taxon>Fontibacillus</taxon>
    </lineage>
</organism>
<protein>
    <submittedName>
        <fullName evidence="1">Uncharacterized protein</fullName>
    </submittedName>
</protein>
<dbReference type="EMBL" id="FNBG01000021">
    <property type="protein sequence ID" value="SDF93782.1"/>
    <property type="molecule type" value="Genomic_DNA"/>
</dbReference>
<sequence>MNVTTGRQDDLEQVIVETVVETVIKKILSYGLSKSPDFTSFCENITNSREV</sequence>
<evidence type="ECO:0000313" key="1">
    <source>
        <dbReference type="EMBL" id="SDF93782.1"/>
    </source>
</evidence>